<keyword evidence="1" id="KW-1133">Transmembrane helix</keyword>
<protein>
    <recommendedName>
        <fullName evidence="4">DUF1772 domain-containing protein</fullName>
    </recommendedName>
</protein>
<dbReference type="InterPro" id="IPR013901">
    <property type="entry name" value="Anthrone_oxy"/>
</dbReference>
<feature type="transmembrane region" description="Helical" evidence="1">
    <location>
        <begin position="70"/>
        <end position="90"/>
    </location>
</feature>
<dbReference type="KEGG" id="cceu:CBR64_16165"/>
<evidence type="ECO:0000256" key="1">
    <source>
        <dbReference type="SAM" id="Phobius"/>
    </source>
</evidence>
<proteinExistence type="predicted"/>
<evidence type="ECO:0008006" key="4">
    <source>
        <dbReference type="Google" id="ProtNLM"/>
    </source>
</evidence>
<feature type="transmembrane region" description="Helical" evidence="1">
    <location>
        <begin position="96"/>
        <end position="116"/>
    </location>
</feature>
<dbReference type="EMBL" id="CP021383">
    <property type="protein sequence ID" value="ARU52752.1"/>
    <property type="molecule type" value="Genomic_DNA"/>
</dbReference>
<evidence type="ECO:0000313" key="2">
    <source>
        <dbReference type="EMBL" id="ARU52752.1"/>
    </source>
</evidence>
<accession>A0A1Y0HX46</accession>
<keyword evidence="1" id="KW-0812">Transmembrane</keyword>
<keyword evidence="1" id="KW-0472">Membrane</keyword>
<feature type="transmembrane region" description="Helical" evidence="1">
    <location>
        <begin position="12"/>
        <end position="38"/>
    </location>
</feature>
<evidence type="ECO:0000313" key="3">
    <source>
        <dbReference type="Proteomes" id="UP000196228"/>
    </source>
</evidence>
<dbReference type="AlphaFoldDB" id="A0A1Y0HX46"/>
<name>A0A1Y0HX46_CELCE</name>
<gene>
    <name evidence="2" type="ORF">CBR64_16165</name>
</gene>
<sequence length="169" mass="16505">MVGDGPVDGRAVVVSVFTALVVASAVATGLAGGVLFAFSTFVLGGLRRLPAADGAAAMVAINRDALRPPLMLLLAASVLVPAAAAVVGLVGGASGAGWALAGALVSVVGILGVTAVGNVPLNERLDAAAARPEDLAAAWGAFLPRWLAWNHVRTVAGAAATALLALALV</sequence>
<dbReference type="Proteomes" id="UP000196228">
    <property type="component" value="Chromosome"/>
</dbReference>
<dbReference type="Pfam" id="PF08592">
    <property type="entry name" value="Anthrone_oxy"/>
    <property type="match status" value="1"/>
</dbReference>
<organism evidence="2 3">
    <name type="scientific">Cellulosimicrobium cellulans</name>
    <name type="common">Arthrobacter luteus</name>
    <dbReference type="NCBI Taxonomy" id="1710"/>
    <lineage>
        <taxon>Bacteria</taxon>
        <taxon>Bacillati</taxon>
        <taxon>Actinomycetota</taxon>
        <taxon>Actinomycetes</taxon>
        <taxon>Micrococcales</taxon>
        <taxon>Promicromonosporaceae</taxon>
        <taxon>Cellulosimicrobium</taxon>
    </lineage>
</organism>
<reference evidence="2 3" key="1">
    <citation type="submission" date="2017-05" db="EMBL/GenBank/DDBJ databases">
        <authorList>
            <person name="Song R."/>
            <person name="Chenine A.L."/>
            <person name="Ruprecht R.M."/>
        </authorList>
    </citation>
    <scope>NUCLEOTIDE SEQUENCE [LARGE SCALE GENOMIC DNA]</scope>
    <source>
        <strain evidence="2 3">PSBB019</strain>
    </source>
</reference>